<dbReference type="Gene3D" id="1.10.10.10">
    <property type="entry name" value="Winged helix-like DNA-binding domain superfamily/Winged helix DNA-binding domain"/>
    <property type="match status" value="1"/>
</dbReference>
<dbReference type="GO" id="GO:0006355">
    <property type="term" value="P:regulation of DNA-templated transcription"/>
    <property type="evidence" value="ECO:0007669"/>
    <property type="project" value="InterPro"/>
</dbReference>
<proteinExistence type="predicted"/>
<dbReference type="GO" id="GO:0005829">
    <property type="term" value="C:cytosol"/>
    <property type="evidence" value="ECO:0007669"/>
    <property type="project" value="TreeGrafter"/>
</dbReference>
<dbReference type="SMART" id="SM00862">
    <property type="entry name" value="Trans_reg_C"/>
    <property type="match status" value="1"/>
</dbReference>
<evidence type="ECO:0000256" key="5">
    <source>
        <dbReference type="ARBA" id="ARBA00023163"/>
    </source>
</evidence>
<evidence type="ECO:0000256" key="3">
    <source>
        <dbReference type="ARBA" id="ARBA00023015"/>
    </source>
</evidence>
<dbReference type="PROSITE" id="PS50110">
    <property type="entry name" value="RESPONSE_REGULATORY"/>
    <property type="match status" value="1"/>
</dbReference>
<dbReference type="GO" id="GO:0032993">
    <property type="term" value="C:protein-DNA complex"/>
    <property type="evidence" value="ECO:0007669"/>
    <property type="project" value="TreeGrafter"/>
</dbReference>
<dbReference type="PANTHER" id="PTHR48111">
    <property type="entry name" value="REGULATOR OF RPOS"/>
    <property type="match status" value="1"/>
</dbReference>
<evidence type="ECO:0000256" key="6">
    <source>
        <dbReference type="PROSITE-ProRule" id="PRU00169"/>
    </source>
</evidence>
<dbReference type="InterPro" id="IPR039420">
    <property type="entry name" value="WalR-like"/>
</dbReference>
<dbReference type="SUPFAM" id="SSF46894">
    <property type="entry name" value="C-terminal effector domain of the bipartite response regulators"/>
    <property type="match status" value="1"/>
</dbReference>
<keyword evidence="1 6" id="KW-0597">Phosphoprotein</keyword>
<evidence type="ECO:0000313" key="10">
    <source>
        <dbReference type="EMBL" id="KFA94014.1"/>
    </source>
</evidence>
<dbReference type="InterPro" id="IPR016032">
    <property type="entry name" value="Sig_transdc_resp-reg_C-effctor"/>
</dbReference>
<dbReference type="GO" id="GO:0000976">
    <property type="term" value="F:transcription cis-regulatory region binding"/>
    <property type="evidence" value="ECO:0007669"/>
    <property type="project" value="TreeGrafter"/>
</dbReference>
<evidence type="ECO:0000256" key="2">
    <source>
        <dbReference type="ARBA" id="ARBA00023012"/>
    </source>
</evidence>
<dbReference type="SUPFAM" id="SSF52172">
    <property type="entry name" value="CheY-like"/>
    <property type="match status" value="1"/>
</dbReference>
<evidence type="ECO:0000256" key="1">
    <source>
        <dbReference type="ARBA" id="ARBA00022553"/>
    </source>
</evidence>
<evidence type="ECO:0000259" key="9">
    <source>
        <dbReference type="PROSITE" id="PS51755"/>
    </source>
</evidence>
<sequence>MPARRVLVVEDDAAIRRGVVDALRFQGYVPLEAATFKDALASATRDSFELLLLDLVLPGGDGLEVLAEARKARPALPVIILTARGQEDDRVKGLRLGADDYVVKPFSVKELLARVEAVLRRSAERPLDVEELRFEGGVVDLRKCELRFEDGAAEPLSERELELLRYLGLNRERVVSRDELLQRVWRLPASLARTRTVDMHVARLRDKLRDDAESPRILLTVRGKGYRFAGGGPG</sequence>
<keyword evidence="5" id="KW-0804">Transcription</keyword>
<dbReference type="Gene3D" id="6.10.250.690">
    <property type="match status" value="1"/>
</dbReference>
<dbReference type="RefSeq" id="WP_043390556.1">
    <property type="nucleotide sequence ID" value="NZ_JPMI01000028.1"/>
</dbReference>
<feature type="domain" description="OmpR/PhoB-type" evidence="9">
    <location>
        <begin position="129"/>
        <end position="230"/>
    </location>
</feature>
<dbReference type="AlphaFoldDB" id="A0A084SZX9"/>
<evidence type="ECO:0000256" key="7">
    <source>
        <dbReference type="PROSITE-ProRule" id="PRU01091"/>
    </source>
</evidence>
<keyword evidence="2" id="KW-0902">Two-component regulatory system</keyword>
<dbReference type="PANTHER" id="PTHR48111:SF1">
    <property type="entry name" value="TWO-COMPONENT RESPONSE REGULATOR ORR33"/>
    <property type="match status" value="1"/>
</dbReference>
<evidence type="ECO:0000313" key="11">
    <source>
        <dbReference type="Proteomes" id="UP000028547"/>
    </source>
</evidence>
<keyword evidence="3" id="KW-0805">Transcription regulation</keyword>
<dbReference type="InterPro" id="IPR001867">
    <property type="entry name" value="OmpR/PhoB-type_DNA-bd"/>
</dbReference>
<organism evidence="10 11">
    <name type="scientific">Archangium violaceum Cb vi76</name>
    <dbReference type="NCBI Taxonomy" id="1406225"/>
    <lineage>
        <taxon>Bacteria</taxon>
        <taxon>Pseudomonadati</taxon>
        <taxon>Myxococcota</taxon>
        <taxon>Myxococcia</taxon>
        <taxon>Myxococcales</taxon>
        <taxon>Cystobacterineae</taxon>
        <taxon>Archangiaceae</taxon>
        <taxon>Archangium</taxon>
    </lineage>
</organism>
<dbReference type="InterPro" id="IPR011006">
    <property type="entry name" value="CheY-like_superfamily"/>
</dbReference>
<feature type="domain" description="Response regulatory" evidence="8">
    <location>
        <begin position="5"/>
        <end position="119"/>
    </location>
</feature>
<accession>A0A084SZX9</accession>
<evidence type="ECO:0000256" key="4">
    <source>
        <dbReference type="ARBA" id="ARBA00023125"/>
    </source>
</evidence>
<dbReference type="EMBL" id="JPMI01000028">
    <property type="protein sequence ID" value="KFA94014.1"/>
    <property type="molecule type" value="Genomic_DNA"/>
</dbReference>
<dbReference type="PROSITE" id="PS51755">
    <property type="entry name" value="OMPR_PHOB"/>
    <property type="match status" value="1"/>
</dbReference>
<dbReference type="SMART" id="SM00448">
    <property type="entry name" value="REC"/>
    <property type="match status" value="1"/>
</dbReference>
<dbReference type="InterPro" id="IPR001789">
    <property type="entry name" value="Sig_transdc_resp-reg_receiver"/>
</dbReference>
<comment type="caution">
    <text evidence="10">The sequence shown here is derived from an EMBL/GenBank/DDBJ whole genome shotgun (WGS) entry which is preliminary data.</text>
</comment>
<dbReference type="GO" id="GO:0000156">
    <property type="term" value="F:phosphorelay response regulator activity"/>
    <property type="evidence" value="ECO:0007669"/>
    <property type="project" value="TreeGrafter"/>
</dbReference>
<evidence type="ECO:0000259" key="8">
    <source>
        <dbReference type="PROSITE" id="PS50110"/>
    </source>
</evidence>
<dbReference type="Proteomes" id="UP000028547">
    <property type="component" value="Unassembled WGS sequence"/>
</dbReference>
<feature type="DNA-binding region" description="OmpR/PhoB-type" evidence="7">
    <location>
        <begin position="129"/>
        <end position="230"/>
    </location>
</feature>
<keyword evidence="4 7" id="KW-0238">DNA-binding</keyword>
<dbReference type="Pfam" id="PF00072">
    <property type="entry name" value="Response_reg"/>
    <property type="match status" value="1"/>
</dbReference>
<dbReference type="InterPro" id="IPR036388">
    <property type="entry name" value="WH-like_DNA-bd_sf"/>
</dbReference>
<reference evidence="10 11" key="1">
    <citation type="submission" date="2014-07" db="EMBL/GenBank/DDBJ databases">
        <title>Draft Genome Sequence of Gephyronic Acid Producer, Cystobacter violaceus Strain Cb vi76.</title>
        <authorList>
            <person name="Stevens D.C."/>
            <person name="Young J."/>
            <person name="Carmichael R."/>
            <person name="Tan J."/>
            <person name="Taylor R.E."/>
        </authorList>
    </citation>
    <scope>NUCLEOTIDE SEQUENCE [LARGE SCALE GENOMIC DNA]</scope>
    <source>
        <strain evidence="10 11">Cb vi76</strain>
    </source>
</reference>
<protein>
    <submittedName>
        <fullName evidence="10">Response regulator</fullName>
    </submittedName>
</protein>
<dbReference type="Gene3D" id="3.40.50.2300">
    <property type="match status" value="1"/>
</dbReference>
<dbReference type="Pfam" id="PF00486">
    <property type="entry name" value="Trans_reg_C"/>
    <property type="match status" value="1"/>
</dbReference>
<feature type="modified residue" description="4-aspartylphosphate" evidence="6">
    <location>
        <position position="54"/>
    </location>
</feature>
<gene>
    <name evidence="10" type="ORF">Q664_05480</name>
</gene>
<name>A0A084SZX9_9BACT</name>
<dbReference type="CDD" id="cd00383">
    <property type="entry name" value="trans_reg_C"/>
    <property type="match status" value="1"/>
</dbReference>